<dbReference type="InterPro" id="IPR000322">
    <property type="entry name" value="Glyco_hydro_31_TIM"/>
</dbReference>
<dbReference type="Gene3D" id="3.20.20.80">
    <property type="entry name" value="Glycosidases"/>
    <property type="match status" value="1"/>
</dbReference>
<evidence type="ECO:0000256" key="2">
    <source>
        <dbReference type="ARBA" id="ARBA00023157"/>
    </source>
</evidence>
<evidence type="ECO:0000313" key="8">
    <source>
        <dbReference type="Proteomes" id="UP000791440"/>
    </source>
</evidence>
<comment type="caution">
    <text evidence="7">The sequence shown here is derived from an EMBL/GenBank/DDBJ whole genome shotgun (WGS) entry which is preliminary data.</text>
</comment>
<keyword evidence="5" id="KW-0812">Transmembrane</keyword>
<dbReference type="PANTHER" id="PTHR22762:SF167">
    <property type="entry name" value="LYSOSOMAL ALPHA-GLUCOSIDASE-LIKE PROTEIN"/>
    <property type="match status" value="1"/>
</dbReference>
<comment type="similarity">
    <text evidence="1 4">Belongs to the glycosyl hydrolase 31 family.</text>
</comment>
<evidence type="ECO:0000256" key="1">
    <source>
        <dbReference type="ARBA" id="ARBA00007806"/>
    </source>
</evidence>
<dbReference type="Pfam" id="PF01055">
    <property type="entry name" value="Glyco_hydro_31_2nd"/>
    <property type="match status" value="1"/>
</dbReference>
<feature type="transmembrane region" description="Helical" evidence="5">
    <location>
        <begin position="41"/>
        <end position="60"/>
    </location>
</feature>
<proteinExistence type="inferred from homology"/>
<evidence type="ECO:0000256" key="4">
    <source>
        <dbReference type="RuleBase" id="RU361185"/>
    </source>
</evidence>
<protein>
    <recommendedName>
        <fullName evidence="6">P-type domain-containing protein</fullName>
    </recommendedName>
</protein>
<dbReference type="AlphaFoldDB" id="A0A921Z7X6"/>
<evidence type="ECO:0000313" key="7">
    <source>
        <dbReference type="EMBL" id="KAG6453042.1"/>
    </source>
</evidence>
<dbReference type="InterPro" id="IPR017853">
    <property type="entry name" value="GH"/>
</dbReference>
<dbReference type="InterPro" id="IPR000519">
    <property type="entry name" value="P_trefoil_dom"/>
</dbReference>
<dbReference type="SUPFAM" id="SSF57492">
    <property type="entry name" value="Trefoil"/>
    <property type="match status" value="1"/>
</dbReference>
<dbReference type="PANTHER" id="PTHR22762">
    <property type="entry name" value="ALPHA-GLUCOSIDASE"/>
    <property type="match status" value="1"/>
</dbReference>
<dbReference type="SMART" id="SM00018">
    <property type="entry name" value="PD"/>
    <property type="match status" value="1"/>
</dbReference>
<sequence length="930" mass="105937">MIPHAPKARDELQDDELEFAYEKTKNVKWHHRLLLNRPSKVVLLGLLLAIAAPLLIYRYLFFVSIDLPPSDGFSVGSCLVARSSRIRCGLGNVTSEECHPQCCYDLNSNMCFHRFPSRFSYVMDRKWSENVIMNPRIATVPFASQSSITRVRLSMDEISKTHLSLTFYNAVEADLEGQRLEDKEYSYTVASPELNVIVSSTQGIIFNTLRGPLIASQNIWEMTFQLTNETMFGLGELPLEEGVTKVIYNHEGGMSTIPLIFAKWNGSYHGLLFDASTPTEISIRSEKLIVVRSITTFGLKFHLFVGPKPVDIMKDVMKFMGSTKQLRYWMLGAHVCGDYRGMTVQAAVTTLRTFITQTNNQRVPYDSHCGITPIIFDSECTERTRITQVNGGMTLIRNARKKVVPHVSPYIFYEEIIPDISEDNETSITRTTNNLCFDVQDYKDLMLHKPQSMKVYHGLARNQSVVYPTYQNISERVMKALWVFNNGFEGAILEDTWPLDESEKQVDQMQQHFPYFNQNFETVFERTPLWNASLPDNTTYFYSHNQYPNRFADAMQLVRGEIATYSSSQWFNLNVAINRQNIPTSWTSLRRELIAAALGGASGHWLWSSPICGDTEGFDSAIHASLCIKWYMAGSYMPLIKIHTKGVNRDPLSFTGNPRNLVINSLNVRQSLLPYFFTVLQDGPLLRPMFFQYPEVEELEEIQTQFSVGDDLLIVPNLQPSQSHVHVTMPPGSWYELWSGFRIIGNESETVTMETTEADFLTLVRGGSIIPLQRDVRLTAEETRLNSQYSITIALHCETVNTTLMTTTAPDYETTIEKLSRDKVAESQDKNNKTSEMETRCEASGHLYMSPNMTLAFKADNEKLTITAVGEDYAVFCTNGPRVWANLIREVYVYGLDEDSNNLDNDRRVTANINLCTLQNQKNIVFNFIT</sequence>
<dbReference type="InterPro" id="IPR013780">
    <property type="entry name" value="Glyco_hydro_b"/>
</dbReference>
<dbReference type="SUPFAM" id="SSF51011">
    <property type="entry name" value="Glycosyl hydrolase domain"/>
    <property type="match status" value="1"/>
</dbReference>
<comment type="caution">
    <text evidence="3">Lacks conserved residue(s) required for the propagation of feature annotation.</text>
</comment>
<evidence type="ECO:0000259" key="6">
    <source>
        <dbReference type="PROSITE" id="PS51448"/>
    </source>
</evidence>
<evidence type="ECO:0000256" key="3">
    <source>
        <dbReference type="PROSITE-ProRule" id="PRU00779"/>
    </source>
</evidence>
<dbReference type="CDD" id="cd00111">
    <property type="entry name" value="Trefoil"/>
    <property type="match status" value="1"/>
</dbReference>
<keyword evidence="5" id="KW-1133">Transmembrane helix</keyword>
<dbReference type="OrthoDB" id="5839090at2759"/>
<dbReference type="GO" id="GO:0005975">
    <property type="term" value="P:carbohydrate metabolic process"/>
    <property type="evidence" value="ECO:0007669"/>
    <property type="project" value="InterPro"/>
</dbReference>
<dbReference type="EMBL" id="JH668435">
    <property type="protein sequence ID" value="KAG6453041.1"/>
    <property type="molecule type" value="Genomic_DNA"/>
</dbReference>
<keyword evidence="2" id="KW-1015">Disulfide bond</keyword>
<dbReference type="SUPFAM" id="SSF51445">
    <property type="entry name" value="(Trans)glycosidases"/>
    <property type="match status" value="1"/>
</dbReference>
<accession>A0A921Z7X6</accession>
<dbReference type="GO" id="GO:0090599">
    <property type="term" value="F:alpha-glucosidase activity"/>
    <property type="evidence" value="ECO:0007669"/>
    <property type="project" value="TreeGrafter"/>
</dbReference>
<keyword evidence="8" id="KW-1185">Reference proteome</keyword>
<dbReference type="GO" id="GO:0006491">
    <property type="term" value="P:N-glycan processing"/>
    <property type="evidence" value="ECO:0007669"/>
    <property type="project" value="TreeGrafter"/>
</dbReference>
<dbReference type="Pfam" id="PF21365">
    <property type="entry name" value="Glyco_hydro_31_3rd"/>
    <property type="match status" value="1"/>
</dbReference>
<dbReference type="Proteomes" id="UP000791440">
    <property type="component" value="Unassembled WGS sequence"/>
</dbReference>
<organism evidence="7 8">
    <name type="scientific">Manduca sexta</name>
    <name type="common">Tobacco hawkmoth</name>
    <name type="synonym">Tobacco hornworm</name>
    <dbReference type="NCBI Taxonomy" id="7130"/>
    <lineage>
        <taxon>Eukaryota</taxon>
        <taxon>Metazoa</taxon>
        <taxon>Ecdysozoa</taxon>
        <taxon>Arthropoda</taxon>
        <taxon>Hexapoda</taxon>
        <taxon>Insecta</taxon>
        <taxon>Pterygota</taxon>
        <taxon>Neoptera</taxon>
        <taxon>Endopterygota</taxon>
        <taxon>Lepidoptera</taxon>
        <taxon>Glossata</taxon>
        <taxon>Ditrysia</taxon>
        <taxon>Bombycoidea</taxon>
        <taxon>Sphingidae</taxon>
        <taxon>Sphinginae</taxon>
        <taxon>Sphingini</taxon>
        <taxon>Manduca</taxon>
    </lineage>
</organism>
<gene>
    <name evidence="7" type="ORF">O3G_MSEX007937</name>
</gene>
<feature type="domain" description="P-type" evidence="6">
    <location>
        <begin position="76"/>
        <end position="115"/>
    </location>
</feature>
<dbReference type="InterPro" id="IPR048395">
    <property type="entry name" value="Glyco_hydro_31_C"/>
</dbReference>
<keyword evidence="4" id="KW-0326">Glycosidase</keyword>
<dbReference type="Gene3D" id="2.60.40.1760">
    <property type="entry name" value="glycosyl hydrolase (family 31)"/>
    <property type="match status" value="1"/>
</dbReference>
<name>A0A921Z7X6_MANSE</name>
<reference evidence="7" key="2">
    <citation type="submission" date="2020-12" db="EMBL/GenBank/DDBJ databases">
        <authorList>
            <person name="Kanost M."/>
        </authorList>
    </citation>
    <scope>NUCLEOTIDE SEQUENCE</scope>
</reference>
<keyword evidence="5" id="KW-0472">Membrane</keyword>
<dbReference type="PROSITE" id="PS51448">
    <property type="entry name" value="P_TREFOIL_2"/>
    <property type="match status" value="1"/>
</dbReference>
<dbReference type="InterPro" id="IPR044913">
    <property type="entry name" value="P_trefoil_dom_sf"/>
</dbReference>
<dbReference type="Gene3D" id="2.60.40.1180">
    <property type="entry name" value="Golgi alpha-mannosidase II"/>
    <property type="match status" value="1"/>
</dbReference>
<reference evidence="7" key="1">
    <citation type="journal article" date="2016" name="Insect Biochem. Mol. Biol.">
        <title>Multifaceted biological insights from a draft genome sequence of the tobacco hornworm moth, Manduca sexta.</title>
        <authorList>
            <person name="Kanost M.R."/>
            <person name="Arrese E.L."/>
            <person name="Cao X."/>
            <person name="Chen Y.R."/>
            <person name="Chellapilla S."/>
            <person name="Goldsmith M.R."/>
            <person name="Grosse-Wilde E."/>
            <person name="Heckel D.G."/>
            <person name="Herndon N."/>
            <person name="Jiang H."/>
            <person name="Papanicolaou A."/>
            <person name="Qu J."/>
            <person name="Soulages J.L."/>
            <person name="Vogel H."/>
            <person name="Walters J."/>
            <person name="Waterhouse R.M."/>
            <person name="Ahn S.J."/>
            <person name="Almeida F.C."/>
            <person name="An C."/>
            <person name="Aqrawi P."/>
            <person name="Bretschneider A."/>
            <person name="Bryant W.B."/>
            <person name="Bucks S."/>
            <person name="Chao H."/>
            <person name="Chevignon G."/>
            <person name="Christen J.M."/>
            <person name="Clarke D.F."/>
            <person name="Dittmer N.T."/>
            <person name="Ferguson L.C.F."/>
            <person name="Garavelou S."/>
            <person name="Gordon K.H.J."/>
            <person name="Gunaratna R.T."/>
            <person name="Han Y."/>
            <person name="Hauser F."/>
            <person name="He Y."/>
            <person name="Heidel-Fischer H."/>
            <person name="Hirsh A."/>
            <person name="Hu Y."/>
            <person name="Jiang H."/>
            <person name="Kalra D."/>
            <person name="Klinner C."/>
            <person name="Konig C."/>
            <person name="Kovar C."/>
            <person name="Kroll A.R."/>
            <person name="Kuwar S.S."/>
            <person name="Lee S.L."/>
            <person name="Lehman R."/>
            <person name="Li K."/>
            <person name="Li Z."/>
            <person name="Liang H."/>
            <person name="Lovelace S."/>
            <person name="Lu Z."/>
            <person name="Mansfield J.H."/>
            <person name="McCulloch K.J."/>
            <person name="Mathew T."/>
            <person name="Morton B."/>
            <person name="Muzny D.M."/>
            <person name="Neunemann D."/>
            <person name="Ongeri F."/>
            <person name="Pauchet Y."/>
            <person name="Pu L.L."/>
            <person name="Pyrousis I."/>
            <person name="Rao X.J."/>
            <person name="Redding A."/>
            <person name="Roesel C."/>
            <person name="Sanchez-Gracia A."/>
            <person name="Schaack S."/>
            <person name="Shukla A."/>
            <person name="Tetreau G."/>
            <person name="Wang Y."/>
            <person name="Xiong G.H."/>
            <person name="Traut W."/>
            <person name="Walsh T.K."/>
            <person name="Worley K.C."/>
            <person name="Wu D."/>
            <person name="Wu W."/>
            <person name="Wu Y.Q."/>
            <person name="Zhang X."/>
            <person name="Zou Z."/>
            <person name="Zucker H."/>
            <person name="Briscoe A.D."/>
            <person name="Burmester T."/>
            <person name="Clem R.J."/>
            <person name="Feyereisen R."/>
            <person name="Grimmelikhuijzen C.J.P."/>
            <person name="Hamodrakas S.J."/>
            <person name="Hansson B.S."/>
            <person name="Huguet E."/>
            <person name="Jermiin L.S."/>
            <person name="Lan Q."/>
            <person name="Lehman H.K."/>
            <person name="Lorenzen M."/>
            <person name="Merzendorfer H."/>
            <person name="Michalopoulos I."/>
            <person name="Morton D.B."/>
            <person name="Muthukrishnan S."/>
            <person name="Oakeshott J.G."/>
            <person name="Palmer W."/>
            <person name="Park Y."/>
            <person name="Passarelli A.L."/>
            <person name="Rozas J."/>
            <person name="Schwartz L.M."/>
            <person name="Smith W."/>
            <person name="Southgate A."/>
            <person name="Vilcinskas A."/>
            <person name="Vogt R."/>
            <person name="Wang P."/>
            <person name="Werren J."/>
            <person name="Yu X.Q."/>
            <person name="Zhou J.J."/>
            <person name="Brown S.J."/>
            <person name="Scherer S.E."/>
            <person name="Richards S."/>
            <person name="Blissard G.W."/>
        </authorList>
    </citation>
    <scope>NUCLEOTIDE SEQUENCE</scope>
</reference>
<dbReference type="EMBL" id="JH668435">
    <property type="protein sequence ID" value="KAG6453042.1"/>
    <property type="molecule type" value="Genomic_DNA"/>
</dbReference>
<evidence type="ECO:0000256" key="5">
    <source>
        <dbReference type="SAM" id="Phobius"/>
    </source>
</evidence>
<keyword evidence="4" id="KW-0378">Hydrolase</keyword>